<accession>A0ACB8FBU9</accession>
<dbReference type="Proteomes" id="UP000827872">
    <property type="component" value="Linkage Group LG08"/>
</dbReference>
<evidence type="ECO:0000313" key="1">
    <source>
        <dbReference type="EMBL" id="KAH8002304.1"/>
    </source>
</evidence>
<reference evidence="1" key="1">
    <citation type="submission" date="2021-08" db="EMBL/GenBank/DDBJ databases">
        <title>The first chromosome-level gecko genome reveals the dynamic sex chromosomes of Neotropical dwarf geckos (Sphaerodactylidae: Sphaerodactylus).</title>
        <authorList>
            <person name="Pinto B.J."/>
            <person name="Keating S.E."/>
            <person name="Gamble T."/>
        </authorList>
    </citation>
    <scope>NUCLEOTIDE SEQUENCE</scope>
    <source>
        <strain evidence="1">TG3544</strain>
    </source>
</reference>
<proteinExistence type="predicted"/>
<keyword evidence="2" id="KW-1185">Reference proteome</keyword>
<protein>
    <submittedName>
        <fullName evidence="1">Uncharacterized protein</fullName>
    </submittedName>
</protein>
<evidence type="ECO:0000313" key="2">
    <source>
        <dbReference type="Proteomes" id="UP000827872"/>
    </source>
</evidence>
<sequence>MHLCHHRILWAAIFQLCISPTWYFKGFVALQKIARHSAGRQRPGEENYNNNNKYLQGTALNISHMLSYSSFPVTPVLLYYLNVARGLLRLRPFLHIGVIPDFLGS</sequence>
<comment type="caution">
    <text evidence="1">The sequence shown here is derived from an EMBL/GenBank/DDBJ whole genome shotgun (WGS) entry which is preliminary data.</text>
</comment>
<organism evidence="1 2">
    <name type="scientific">Sphaerodactylus townsendi</name>
    <dbReference type="NCBI Taxonomy" id="933632"/>
    <lineage>
        <taxon>Eukaryota</taxon>
        <taxon>Metazoa</taxon>
        <taxon>Chordata</taxon>
        <taxon>Craniata</taxon>
        <taxon>Vertebrata</taxon>
        <taxon>Euteleostomi</taxon>
        <taxon>Lepidosauria</taxon>
        <taxon>Squamata</taxon>
        <taxon>Bifurcata</taxon>
        <taxon>Gekkota</taxon>
        <taxon>Sphaerodactylidae</taxon>
        <taxon>Sphaerodactylus</taxon>
    </lineage>
</organism>
<gene>
    <name evidence="1" type="ORF">K3G42_022782</name>
</gene>
<name>A0ACB8FBU9_9SAUR</name>
<dbReference type="EMBL" id="CM037621">
    <property type="protein sequence ID" value="KAH8002304.1"/>
    <property type="molecule type" value="Genomic_DNA"/>
</dbReference>